<keyword evidence="2 5" id="KW-0238">DNA-binding</keyword>
<dbReference type="AlphaFoldDB" id="A0A8S9XZ18"/>
<dbReference type="InterPro" id="IPR036960">
    <property type="entry name" value="T-box_sf"/>
</dbReference>
<name>A0A8S9XZ18_APOLU</name>
<keyword evidence="1" id="KW-0805">Transcription regulation</keyword>
<sequence length="91" mass="10551">MRYETSHEVVTQPPEMSYHPAFLLHRPTDFSHPYTTAEDVLQHPAMLRPLRPIQPEDDGIVDDPKVTLEGKELWEKFHKLGTEMVITKSGR</sequence>
<dbReference type="GO" id="GO:0045893">
    <property type="term" value="P:positive regulation of DNA-templated transcription"/>
    <property type="evidence" value="ECO:0007669"/>
    <property type="project" value="InterPro"/>
</dbReference>
<evidence type="ECO:0000256" key="1">
    <source>
        <dbReference type="ARBA" id="ARBA00023015"/>
    </source>
</evidence>
<evidence type="ECO:0000256" key="2">
    <source>
        <dbReference type="ARBA" id="ARBA00023125"/>
    </source>
</evidence>
<evidence type="ECO:0000259" key="6">
    <source>
        <dbReference type="PROSITE" id="PS50252"/>
    </source>
</evidence>
<reference evidence="7" key="1">
    <citation type="journal article" date="2021" name="Mol. Ecol. Resour.">
        <title>Apolygus lucorum genome provides insights into omnivorousness and mesophyll feeding.</title>
        <authorList>
            <person name="Liu Y."/>
            <person name="Liu H."/>
            <person name="Wang H."/>
            <person name="Huang T."/>
            <person name="Liu B."/>
            <person name="Yang B."/>
            <person name="Yin L."/>
            <person name="Li B."/>
            <person name="Zhang Y."/>
            <person name="Zhang S."/>
            <person name="Jiang F."/>
            <person name="Zhang X."/>
            <person name="Ren Y."/>
            <person name="Wang B."/>
            <person name="Wang S."/>
            <person name="Lu Y."/>
            <person name="Wu K."/>
            <person name="Fan W."/>
            <person name="Wang G."/>
        </authorList>
    </citation>
    <scope>NUCLEOTIDE SEQUENCE</scope>
    <source>
        <strain evidence="7">12Hb</strain>
    </source>
</reference>
<comment type="caution">
    <text evidence="7">The sequence shown here is derived from an EMBL/GenBank/DDBJ whole genome shotgun (WGS) entry which is preliminary data.</text>
</comment>
<proteinExistence type="predicted"/>
<feature type="domain" description="T-box" evidence="6">
    <location>
        <begin position="68"/>
        <end position="91"/>
    </location>
</feature>
<dbReference type="Gene3D" id="2.60.40.820">
    <property type="entry name" value="Transcription factor, T-box"/>
    <property type="match status" value="1"/>
</dbReference>
<dbReference type="PROSITE" id="PS50252">
    <property type="entry name" value="TBOX_3"/>
    <property type="match status" value="1"/>
</dbReference>
<dbReference type="Proteomes" id="UP000466442">
    <property type="component" value="Unassembled WGS sequence"/>
</dbReference>
<evidence type="ECO:0000313" key="7">
    <source>
        <dbReference type="EMBL" id="KAF6214167.1"/>
    </source>
</evidence>
<accession>A0A8S9XZ18</accession>
<dbReference type="InterPro" id="IPR046360">
    <property type="entry name" value="T-box_DNA-bd"/>
</dbReference>
<dbReference type="GO" id="GO:0005634">
    <property type="term" value="C:nucleus"/>
    <property type="evidence" value="ECO:0007669"/>
    <property type="project" value="UniProtKB-SubCell"/>
</dbReference>
<protein>
    <recommendedName>
        <fullName evidence="6">T-box domain-containing protein</fullName>
    </recommendedName>
</protein>
<dbReference type="PANTHER" id="PTHR11267">
    <property type="entry name" value="T-BOX PROTEIN-RELATED"/>
    <property type="match status" value="1"/>
</dbReference>
<dbReference type="SUPFAM" id="SSF49417">
    <property type="entry name" value="p53-like transcription factors"/>
    <property type="match status" value="1"/>
</dbReference>
<keyword evidence="8" id="KW-1185">Reference proteome</keyword>
<dbReference type="InterPro" id="IPR008967">
    <property type="entry name" value="p53-like_TF_DNA-bd_sf"/>
</dbReference>
<dbReference type="PANTHER" id="PTHR11267:SF181">
    <property type="entry name" value="OPTOMOTOR-BLIND PROTEIN"/>
    <property type="match status" value="1"/>
</dbReference>
<dbReference type="GO" id="GO:0000981">
    <property type="term" value="F:DNA-binding transcription factor activity, RNA polymerase II-specific"/>
    <property type="evidence" value="ECO:0007669"/>
    <property type="project" value="TreeGrafter"/>
</dbReference>
<evidence type="ECO:0000256" key="3">
    <source>
        <dbReference type="ARBA" id="ARBA00023163"/>
    </source>
</evidence>
<organism evidence="7 8">
    <name type="scientific">Apolygus lucorum</name>
    <name type="common">Small green plant bug</name>
    <name type="synonym">Lygocoris lucorum</name>
    <dbReference type="NCBI Taxonomy" id="248454"/>
    <lineage>
        <taxon>Eukaryota</taxon>
        <taxon>Metazoa</taxon>
        <taxon>Ecdysozoa</taxon>
        <taxon>Arthropoda</taxon>
        <taxon>Hexapoda</taxon>
        <taxon>Insecta</taxon>
        <taxon>Pterygota</taxon>
        <taxon>Neoptera</taxon>
        <taxon>Paraneoptera</taxon>
        <taxon>Hemiptera</taxon>
        <taxon>Heteroptera</taxon>
        <taxon>Panheteroptera</taxon>
        <taxon>Cimicomorpha</taxon>
        <taxon>Miridae</taxon>
        <taxon>Mirini</taxon>
        <taxon>Apolygus</taxon>
    </lineage>
</organism>
<dbReference type="OrthoDB" id="7442607at2759"/>
<dbReference type="Pfam" id="PF00907">
    <property type="entry name" value="T-box"/>
    <property type="match status" value="1"/>
</dbReference>
<gene>
    <name evidence="7" type="ORF">GE061_008906</name>
</gene>
<evidence type="ECO:0000256" key="4">
    <source>
        <dbReference type="ARBA" id="ARBA00023242"/>
    </source>
</evidence>
<evidence type="ECO:0000256" key="5">
    <source>
        <dbReference type="PROSITE-ProRule" id="PRU00201"/>
    </source>
</evidence>
<dbReference type="GO" id="GO:0000785">
    <property type="term" value="C:chromatin"/>
    <property type="evidence" value="ECO:0007669"/>
    <property type="project" value="TreeGrafter"/>
</dbReference>
<dbReference type="GO" id="GO:0000978">
    <property type="term" value="F:RNA polymerase II cis-regulatory region sequence-specific DNA binding"/>
    <property type="evidence" value="ECO:0007669"/>
    <property type="project" value="InterPro"/>
</dbReference>
<dbReference type="GO" id="GO:0001708">
    <property type="term" value="P:cell fate specification"/>
    <property type="evidence" value="ECO:0007669"/>
    <property type="project" value="TreeGrafter"/>
</dbReference>
<comment type="caution">
    <text evidence="5">Lacks conserved residue(s) required for the propagation of feature annotation.</text>
</comment>
<keyword evidence="4 5" id="KW-0539">Nucleus</keyword>
<dbReference type="EMBL" id="WIXP02000002">
    <property type="protein sequence ID" value="KAF6214167.1"/>
    <property type="molecule type" value="Genomic_DNA"/>
</dbReference>
<keyword evidence="3" id="KW-0804">Transcription</keyword>
<dbReference type="InterPro" id="IPR001699">
    <property type="entry name" value="TF_T-box"/>
</dbReference>
<comment type="subcellular location">
    <subcellularLocation>
        <location evidence="5">Nucleus</location>
    </subcellularLocation>
</comment>
<evidence type="ECO:0000313" key="8">
    <source>
        <dbReference type="Proteomes" id="UP000466442"/>
    </source>
</evidence>